<keyword evidence="3" id="KW-1185">Reference proteome</keyword>
<name>A0ABS3M3Z4_9BACT</name>
<evidence type="ECO:0008006" key="4">
    <source>
        <dbReference type="Google" id="ProtNLM"/>
    </source>
</evidence>
<gene>
    <name evidence="2" type="ORF">JHU38_03475</name>
</gene>
<proteinExistence type="predicted"/>
<organism evidence="2 3">
    <name type="scientific">Prevotella illustrans</name>
    <dbReference type="NCBI Taxonomy" id="2800387"/>
    <lineage>
        <taxon>Bacteria</taxon>
        <taxon>Pseudomonadati</taxon>
        <taxon>Bacteroidota</taxon>
        <taxon>Bacteroidia</taxon>
        <taxon>Bacteroidales</taxon>
        <taxon>Prevotellaceae</taxon>
        <taxon>Prevotella</taxon>
    </lineage>
</organism>
<evidence type="ECO:0000313" key="3">
    <source>
        <dbReference type="Proteomes" id="UP000664265"/>
    </source>
</evidence>
<dbReference type="RefSeq" id="WP_107581001.1">
    <property type="nucleotide sequence ID" value="NZ_JAERMS010000006.1"/>
</dbReference>
<dbReference type="EMBL" id="JAERMS010000006">
    <property type="protein sequence ID" value="MBO1362845.1"/>
    <property type="molecule type" value="Genomic_DNA"/>
</dbReference>
<accession>A0ABS3M3Z4</accession>
<feature type="region of interest" description="Disordered" evidence="1">
    <location>
        <begin position="33"/>
        <end position="68"/>
    </location>
</feature>
<evidence type="ECO:0000256" key="1">
    <source>
        <dbReference type="SAM" id="MobiDB-lite"/>
    </source>
</evidence>
<evidence type="ECO:0000313" key="2">
    <source>
        <dbReference type="EMBL" id="MBO1362845.1"/>
    </source>
</evidence>
<dbReference type="Proteomes" id="UP000664265">
    <property type="component" value="Unassembled WGS sequence"/>
</dbReference>
<protein>
    <recommendedName>
        <fullName evidence="4">DUF3408 domain-containing protein</fullName>
    </recommendedName>
</protein>
<comment type="caution">
    <text evidence="2">The sequence shown here is derived from an EMBL/GenBank/DDBJ whole genome shotgun (WGS) entry which is preliminary data.</text>
</comment>
<reference evidence="2 3" key="1">
    <citation type="submission" date="2021-01" db="EMBL/GenBank/DDBJ databases">
        <title>Prevotella A2931 sp. nov.</title>
        <authorList>
            <person name="Buhl M."/>
            <person name="Oberhettinger P."/>
        </authorList>
    </citation>
    <scope>NUCLEOTIDE SEQUENCE [LARGE SCALE GENOMIC DNA]</scope>
    <source>
        <strain evidence="2 3">A2931</strain>
    </source>
</reference>
<sequence length="161" mass="17754">MTKYKSDIADSASNMMQLPGTLEGMLQDIHGQKEVSSLQEESKETETLTKPAPVPVAPKRTKKQKLTKALPPAPVSVMVDGDALWTAFCSQCEEEDNSPKIVGKDGNMTLCKVNKDILATFRKYAVGGYSTQTIINAILHSFVLHYKKEFSQYKVTGKSLL</sequence>